<organism evidence="2 3">
    <name type="scientific">Neofusicoccum ribis</name>
    <dbReference type="NCBI Taxonomy" id="45134"/>
    <lineage>
        <taxon>Eukaryota</taxon>
        <taxon>Fungi</taxon>
        <taxon>Dikarya</taxon>
        <taxon>Ascomycota</taxon>
        <taxon>Pezizomycotina</taxon>
        <taxon>Dothideomycetes</taxon>
        <taxon>Dothideomycetes incertae sedis</taxon>
        <taxon>Botryosphaeriales</taxon>
        <taxon>Botryosphaeriaceae</taxon>
        <taxon>Neofusicoccum</taxon>
    </lineage>
</organism>
<gene>
    <name evidence="2" type="ORF">SLS56_006316</name>
</gene>
<feature type="compositionally biased region" description="Low complexity" evidence="1">
    <location>
        <begin position="214"/>
        <end position="226"/>
    </location>
</feature>
<sequence length="283" mass="30371">MTAMAQTKQKMLKKIRAKKNSWVMLSESEGFTPLPGEQRLYTSPPRTAMSLQSLNKFPGKEPYTISSSAGCIHLTNRRVIYLPASPTETLQSFAVPILNLHDTHVQAPFFGPNVWTAIVQPVPGGNIPAQHAALELKLTFKDGGAYDFSQGYERIKERLQQAIEVARETGNYHGSTDGSDNGSLRTGGPLAGVNMAAVHLEQLPAYEPPPPIDADPAAPAAPATPDTSRDSGLGMSSPEGAPSTAAAPKPSDESYDPPSEPPPGYEEVQTQSVADELERRLRG</sequence>
<dbReference type="InterPro" id="IPR044852">
    <property type="entry name" value="WBP2-like"/>
</dbReference>
<accession>A0ABR3SR44</accession>
<comment type="caution">
    <text evidence="2">The sequence shown here is derived from an EMBL/GenBank/DDBJ whole genome shotgun (WGS) entry which is preliminary data.</text>
</comment>
<evidence type="ECO:0000256" key="1">
    <source>
        <dbReference type="SAM" id="MobiDB-lite"/>
    </source>
</evidence>
<name>A0ABR3SR44_9PEZI</name>
<keyword evidence="3" id="KW-1185">Reference proteome</keyword>
<evidence type="ECO:0000313" key="2">
    <source>
        <dbReference type="EMBL" id="KAL1627595.1"/>
    </source>
</evidence>
<evidence type="ECO:0008006" key="4">
    <source>
        <dbReference type="Google" id="ProtNLM"/>
    </source>
</evidence>
<dbReference type="PANTHER" id="PTHR31606:SF1">
    <property type="entry name" value="WW DOMAIN BINDING PROTEIN 2, ISOFORM E"/>
    <property type="match status" value="1"/>
</dbReference>
<dbReference type="PANTHER" id="PTHR31606">
    <property type="entry name" value="WW DOMAIN BINDING PROTEIN 2, ISOFORM E"/>
    <property type="match status" value="1"/>
</dbReference>
<feature type="region of interest" description="Disordered" evidence="1">
    <location>
        <begin position="205"/>
        <end position="283"/>
    </location>
</feature>
<proteinExistence type="predicted"/>
<dbReference type="Proteomes" id="UP001521116">
    <property type="component" value="Unassembled WGS sequence"/>
</dbReference>
<dbReference type="CDD" id="cd13214">
    <property type="entry name" value="PH-GRAM_WBP2"/>
    <property type="match status" value="1"/>
</dbReference>
<reference evidence="2 3" key="1">
    <citation type="submission" date="2024-02" db="EMBL/GenBank/DDBJ databases">
        <title>De novo assembly and annotation of 12 fungi associated with fruit tree decline syndrome in Ontario, Canada.</title>
        <authorList>
            <person name="Sulman M."/>
            <person name="Ellouze W."/>
            <person name="Ilyukhin E."/>
        </authorList>
    </citation>
    <scope>NUCLEOTIDE SEQUENCE [LARGE SCALE GENOMIC DNA]</scope>
    <source>
        <strain evidence="2 3">M1-105</strain>
    </source>
</reference>
<dbReference type="EMBL" id="JAJVDC020000071">
    <property type="protein sequence ID" value="KAL1627595.1"/>
    <property type="molecule type" value="Genomic_DNA"/>
</dbReference>
<protein>
    <recommendedName>
        <fullName evidence="4">WW domain-binding protein</fullName>
    </recommendedName>
</protein>
<evidence type="ECO:0000313" key="3">
    <source>
        <dbReference type="Proteomes" id="UP001521116"/>
    </source>
</evidence>
<dbReference type="SUPFAM" id="SSF50729">
    <property type="entry name" value="PH domain-like"/>
    <property type="match status" value="1"/>
</dbReference>